<dbReference type="SUPFAM" id="SSF56204">
    <property type="entry name" value="Hect, E3 ligase catalytic domain"/>
    <property type="match status" value="1"/>
</dbReference>
<dbReference type="KEGG" id="eiv:EIN_406280"/>
<sequence>MEEEMNPSICYENFKAEYNKVKDTPITPIFDTDFSKHLKHFLEALPVVQIDNEVKLREVTKEQRKMLWEMIECCALRGVFYPTNSYYLESSQFPEIAAYFSNTKKIEVFSDVMNIEAPPIGEDYTKYIKEVSKALGSDFGMRVAQKKYIESQNEDYQVLNTVLEIGRGHNVTENFEKLLCEETFVLANQVWLSRMDDKNIETAVIKFIIQEFEKGKENKPITQKEEILVDNFLRGFTYSNWVKVKVISEYIFNCDTFPEFWKFFIASAALHTSTHYKMIERVKELYENAKTLKSFFAVILVERYLTLQTPRVVDEKHTFTLLKRHFTEDDFANFLVRPLYLMKTSRGMNKILDTRMTEFSAFAKIVLNDPNCKTVGTLFVLFDTVIQFHSGPEQLSVDIKNIYYNVIKRMIDTNNTLTKSVIYLYSQGQTMFSCSLWYLVETVLDKMKNVDIDKQKTSFSIPPLPFNIAANNLLQESLHKTKDITEKEMIKFLWNFLWGNAPRVRFFEKTVEKVYALKGNWFFKIVSNGNKDDFANSKTTFDLAKKHKDNNFTLDQLLVCLPITYFLNVNKWDLNTMNKEHLDFSKECVINAFKLIALYASGNEKITNSEDSLDFGIRKVNRLFFFVGRTIQFLSENILREIAKTLPDTGKLLLAFLALKKVRESIENQNKTKLSHKAVVSLLIECLRRIKTIENNDLVIYDGCLQEVLKNPKEEICALFLERLYLTKTTLPFLEVCFENRILIDPSTTTFLGYEIKEHSQKYISHIIKSIIQTKITQEALKVNYERVVGLFCFLYDEIDISMVLYDGVTIATVLDAILYLQENNVNVKGVERVFERVFSENVRLEAYDDIGKAFSSCDKGVLEDVFNKHNKESGSLREILNMTIVADLLGLTTKARVVTSVDATEKAKFFMYSFKNSMNALTLISSFFEFLKKTELNNEMIVCSYIIPLILCVGQSAYNENKERLSHYLLKGQITADVSSLVKDLNDNGWITDKTAEELALKALLLGGTPSALSKPKVINTLRPNNITPNWYNEPTKVETSKFDCIKFNKVVSEQLKGNMEEVENTFFLSFNDICFDKIFNEAMKRRLPQSGTNDKLNKPPLSQQRVDELTQKLRMEKVANVIPSDSDTSMEKTEIEQLVEVLGCDNVITQLVHDYAIYSNNNDNRRVTGVIAVIKEYGAIQLERGNGDVSDQCNLILDQVKPPTTCPQQVTQPQSTPQQQVERRVVYVPSMGDIELPIGINYETLVQIPQQFWAEQILQYYEEHPEERRRTGRVEQLASENNRTKRVRLPMLEPVFLFLNKQKGHDRPSPSLIELSAADKTINVVNFVENIGSSTTEEVRKYCMVALMDFVKSDPSKMFLKNVIVLVVEEFITKAITKQSETKVNAFVGILYCLLEKYDHPPQQVKDMISKCVQLIVKSNFGVGTKRNAIDKLLNFGSIYVDFNDKTVVKMVMESIGEKVRYGVLDCINFAMSEVTRTICEDIVFEYTKQFEGEMDRTSKENFFNFLNVINLTQNTVKSVQPNRTGNTFVPYFADLGRTQLASPLFGGNLPMGMFVPQNPHLMNDHRIPQFGMLNDHENGVAEYFIGNEGLPPRFQERIDGYNDEENGMDQDQYFAREEEGLIQGNEFENQEEEVNEQNNEENDEEGEKDVSNEIPLVKEKKEKMETSQSAQKEKKMDEIETINYTTLISRIIETRETIDLKIALKLVQKELTNNTQNPNKKIIELLRTIRSYIDFLYIIDANVFERGLHFLESQRFCYPFEKKMDELYKSIKSRNGNKRLTVTVKRQQVLQTLYAQLRNSVLFDCLIKVRFENETGEDVGGLLRECYALALEDIVDEKTLLFRVENGVLEPDLMSSPELMMFVGKLIGKMICDNMTLNLRFSLTFLRMLLGKRTEVEDLKVVDPEFYKQMQNVLNSDVSAWGLTFVYDEKRGDKVEEVKLKEGDLEVNESNKKEYIELLVQYKYNTKYAKQVEWFGKGLFSVLAVDKVKMFEEKELEKVFCGEEFDVKELKKNCVYESYNEESLQVVWFWSVLEEMNQLLRNKVLQFVTGSPNSPIGGFQKLVDADGHPLPFMICSIKYDNPDEKLPTAHTCINRLDLPNYSNKEILKEKLLYAISECTGFGFY</sequence>
<evidence type="ECO:0000256" key="2">
    <source>
        <dbReference type="ARBA" id="ARBA00004906"/>
    </source>
</evidence>
<dbReference type="PANTHER" id="PTHR11254">
    <property type="entry name" value="HECT DOMAIN UBIQUITIN-PROTEIN LIGASE"/>
    <property type="match status" value="1"/>
</dbReference>
<evidence type="ECO:0000256" key="7">
    <source>
        <dbReference type="SAM" id="MobiDB-lite"/>
    </source>
</evidence>
<comment type="catalytic activity">
    <reaction evidence="1">
        <text>S-ubiquitinyl-[E2 ubiquitin-conjugating enzyme]-L-cysteine + [acceptor protein]-L-lysine = [E2 ubiquitin-conjugating enzyme]-L-cysteine + N(6)-ubiquitinyl-[acceptor protein]-L-lysine.</text>
        <dbReference type="EC" id="2.3.2.26"/>
    </reaction>
</comment>
<dbReference type="GO" id="GO:0016874">
    <property type="term" value="F:ligase activity"/>
    <property type="evidence" value="ECO:0007669"/>
    <property type="project" value="UniProtKB-KW"/>
</dbReference>
<gene>
    <name evidence="9" type="ORF">EIN_406280</name>
</gene>
<feature type="active site" description="Glycyl thioester intermediate" evidence="6">
    <location>
        <position position="2095"/>
    </location>
</feature>
<dbReference type="GeneID" id="14888961"/>
<dbReference type="SMART" id="SM00119">
    <property type="entry name" value="HECTc"/>
    <property type="match status" value="1"/>
</dbReference>
<dbReference type="EC" id="2.3.2.26" evidence="3"/>
<evidence type="ECO:0000256" key="6">
    <source>
        <dbReference type="PROSITE-ProRule" id="PRU00104"/>
    </source>
</evidence>
<reference evidence="9 10" key="1">
    <citation type="submission" date="2012-10" db="EMBL/GenBank/DDBJ databases">
        <authorList>
            <person name="Zafar N."/>
            <person name="Inman J."/>
            <person name="Hall N."/>
            <person name="Lorenzi H."/>
            <person name="Caler E."/>
        </authorList>
    </citation>
    <scope>NUCLEOTIDE SEQUENCE [LARGE SCALE GENOMIC DNA]</scope>
    <source>
        <strain evidence="9 10">IP1</strain>
    </source>
</reference>
<dbReference type="GO" id="GO:0006511">
    <property type="term" value="P:ubiquitin-dependent protein catabolic process"/>
    <property type="evidence" value="ECO:0007669"/>
    <property type="project" value="TreeGrafter"/>
</dbReference>
<evidence type="ECO:0000313" key="9">
    <source>
        <dbReference type="EMBL" id="ELP90164.1"/>
    </source>
</evidence>
<dbReference type="GO" id="GO:0016567">
    <property type="term" value="P:protein ubiquitination"/>
    <property type="evidence" value="ECO:0007669"/>
    <property type="project" value="TreeGrafter"/>
</dbReference>
<dbReference type="InterPro" id="IPR016024">
    <property type="entry name" value="ARM-type_fold"/>
</dbReference>
<evidence type="ECO:0000256" key="3">
    <source>
        <dbReference type="ARBA" id="ARBA00012485"/>
    </source>
</evidence>
<dbReference type="Pfam" id="PF00632">
    <property type="entry name" value="HECT"/>
    <property type="match status" value="1"/>
</dbReference>
<feature type="compositionally biased region" description="Basic and acidic residues" evidence="7">
    <location>
        <begin position="1651"/>
        <end position="1677"/>
    </location>
</feature>
<evidence type="ECO:0000256" key="1">
    <source>
        <dbReference type="ARBA" id="ARBA00000885"/>
    </source>
</evidence>
<name>A0A0A1UCZ1_ENTIV</name>
<keyword evidence="9" id="KW-0436">Ligase</keyword>
<dbReference type="FunFam" id="3.30.2410.10:FF:000009">
    <property type="entry name" value="Probable E3 ubiquitin-protein ligase HECTD2"/>
    <property type="match status" value="1"/>
</dbReference>
<dbReference type="RefSeq" id="XP_004256935.1">
    <property type="nucleotide sequence ID" value="XM_004256887.1"/>
</dbReference>
<evidence type="ECO:0000256" key="5">
    <source>
        <dbReference type="ARBA" id="ARBA00022786"/>
    </source>
</evidence>
<protein>
    <recommendedName>
        <fullName evidence="3">HECT-type E3 ubiquitin transferase</fullName>
        <ecNumber evidence="3">2.3.2.26</ecNumber>
    </recommendedName>
</protein>
<evidence type="ECO:0000256" key="4">
    <source>
        <dbReference type="ARBA" id="ARBA00022679"/>
    </source>
</evidence>
<dbReference type="InterPro" id="IPR035983">
    <property type="entry name" value="Hect_E3_ubiquitin_ligase"/>
</dbReference>
<comment type="pathway">
    <text evidence="2">Protein modification; protein ubiquitination.</text>
</comment>
<dbReference type="Gene3D" id="3.30.2410.10">
    <property type="entry name" value="Hect, E3 ligase catalytic domain"/>
    <property type="match status" value="1"/>
</dbReference>
<dbReference type="PANTHER" id="PTHR11254:SF444">
    <property type="entry name" value="HECT DOMAIN CONTAINING UBIQUITIN LIGASE"/>
    <property type="match status" value="1"/>
</dbReference>
<dbReference type="EMBL" id="KB206537">
    <property type="protein sequence ID" value="ELP90164.1"/>
    <property type="molecule type" value="Genomic_DNA"/>
</dbReference>
<proteinExistence type="predicted"/>
<dbReference type="GO" id="GO:0005737">
    <property type="term" value="C:cytoplasm"/>
    <property type="evidence" value="ECO:0007669"/>
    <property type="project" value="TreeGrafter"/>
</dbReference>
<dbReference type="PROSITE" id="PS50237">
    <property type="entry name" value="HECT"/>
    <property type="match status" value="1"/>
</dbReference>
<dbReference type="GO" id="GO:0061630">
    <property type="term" value="F:ubiquitin protein ligase activity"/>
    <property type="evidence" value="ECO:0007669"/>
    <property type="project" value="UniProtKB-EC"/>
</dbReference>
<dbReference type="SUPFAM" id="SSF48371">
    <property type="entry name" value="ARM repeat"/>
    <property type="match status" value="1"/>
</dbReference>
<dbReference type="Gene3D" id="3.30.2160.10">
    <property type="entry name" value="Hect, E3 ligase catalytic domain"/>
    <property type="match status" value="1"/>
</dbReference>
<feature type="region of interest" description="Disordered" evidence="7">
    <location>
        <begin position="1629"/>
        <end position="1677"/>
    </location>
</feature>
<feature type="domain" description="HECT" evidence="8">
    <location>
        <begin position="1801"/>
        <end position="2127"/>
    </location>
</feature>
<keyword evidence="4" id="KW-0808">Transferase</keyword>
<keyword evidence="10" id="KW-1185">Reference proteome</keyword>
<dbReference type="VEuPathDB" id="AmoebaDB:EIN_406280"/>
<dbReference type="Gene3D" id="3.90.1750.10">
    <property type="entry name" value="Hect, E3 ligase catalytic domains"/>
    <property type="match status" value="1"/>
</dbReference>
<evidence type="ECO:0000259" key="8">
    <source>
        <dbReference type="PROSITE" id="PS50237"/>
    </source>
</evidence>
<evidence type="ECO:0000313" key="10">
    <source>
        <dbReference type="Proteomes" id="UP000014680"/>
    </source>
</evidence>
<dbReference type="InterPro" id="IPR050409">
    <property type="entry name" value="E3_ubiq-protein_ligase"/>
</dbReference>
<organism evidence="9 10">
    <name type="scientific">Entamoeba invadens IP1</name>
    <dbReference type="NCBI Taxonomy" id="370355"/>
    <lineage>
        <taxon>Eukaryota</taxon>
        <taxon>Amoebozoa</taxon>
        <taxon>Evosea</taxon>
        <taxon>Archamoebae</taxon>
        <taxon>Mastigamoebida</taxon>
        <taxon>Entamoebidae</taxon>
        <taxon>Entamoeba</taxon>
    </lineage>
</organism>
<dbReference type="Proteomes" id="UP000014680">
    <property type="component" value="Unassembled WGS sequence"/>
</dbReference>
<accession>A0A0A1UCZ1</accession>
<keyword evidence="5 6" id="KW-0833">Ubl conjugation pathway</keyword>
<feature type="compositionally biased region" description="Acidic residues" evidence="7">
    <location>
        <begin position="1631"/>
        <end position="1650"/>
    </location>
</feature>
<dbReference type="OMA" id="CMMIEAN"/>
<dbReference type="InterPro" id="IPR000569">
    <property type="entry name" value="HECT_dom"/>
</dbReference>
<dbReference type="OrthoDB" id="27751at2759"/>